<organism evidence="1 2">
    <name type="scientific">Ramazzottius varieornatus</name>
    <name type="common">Water bear</name>
    <name type="synonym">Tardigrade</name>
    <dbReference type="NCBI Taxonomy" id="947166"/>
    <lineage>
        <taxon>Eukaryota</taxon>
        <taxon>Metazoa</taxon>
        <taxon>Ecdysozoa</taxon>
        <taxon>Tardigrada</taxon>
        <taxon>Eutardigrada</taxon>
        <taxon>Parachela</taxon>
        <taxon>Hypsibioidea</taxon>
        <taxon>Ramazzottiidae</taxon>
        <taxon>Ramazzottius</taxon>
    </lineage>
</organism>
<sequence length="134" mass="14550">MDGGAVEFSDQPLAVSSNSCPSGSLYQPLILENHKTRSTLHSASQLSGHLTLSLLAAKCWSEDFIGQPPPAVGLSWDFAIQRNLLHPLRVFLRLSLSHLLVLGVPWKTRVNIPAGEGRKNGTKSRTVRLDNGVV</sequence>
<reference evidence="1 2" key="1">
    <citation type="journal article" date="2016" name="Nat. Commun.">
        <title>Extremotolerant tardigrade genome and improved radiotolerance of human cultured cells by tardigrade-unique protein.</title>
        <authorList>
            <person name="Hashimoto T."/>
            <person name="Horikawa D.D."/>
            <person name="Saito Y."/>
            <person name="Kuwahara H."/>
            <person name="Kozuka-Hata H."/>
            <person name="Shin-I T."/>
            <person name="Minakuchi Y."/>
            <person name="Ohishi K."/>
            <person name="Motoyama A."/>
            <person name="Aizu T."/>
            <person name="Enomoto A."/>
            <person name="Kondo K."/>
            <person name="Tanaka S."/>
            <person name="Hara Y."/>
            <person name="Koshikawa S."/>
            <person name="Sagara H."/>
            <person name="Miura T."/>
            <person name="Yokobori S."/>
            <person name="Miyagawa K."/>
            <person name="Suzuki Y."/>
            <person name="Kubo T."/>
            <person name="Oyama M."/>
            <person name="Kohara Y."/>
            <person name="Fujiyama A."/>
            <person name="Arakawa K."/>
            <person name="Katayama T."/>
            <person name="Toyoda A."/>
            <person name="Kunieda T."/>
        </authorList>
    </citation>
    <scope>NUCLEOTIDE SEQUENCE [LARGE SCALE GENOMIC DNA]</scope>
    <source>
        <strain evidence="1 2">YOKOZUNA-1</strain>
    </source>
</reference>
<comment type="caution">
    <text evidence="1">The sequence shown here is derived from an EMBL/GenBank/DDBJ whole genome shotgun (WGS) entry which is preliminary data.</text>
</comment>
<gene>
    <name evidence="1" type="primary">RvY_08526</name>
    <name evidence="1" type="synonym">RvY_08526.1</name>
    <name evidence="1" type="ORF">RvY_08526-1</name>
</gene>
<accession>A0A1D1VE71</accession>
<dbReference type="AlphaFoldDB" id="A0A1D1VE71"/>
<name>A0A1D1VE71_RAMVA</name>
<dbReference type="EMBL" id="BDGG01000004">
    <property type="protein sequence ID" value="GAU97183.1"/>
    <property type="molecule type" value="Genomic_DNA"/>
</dbReference>
<protein>
    <submittedName>
        <fullName evidence="1">Uncharacterized protein</fullName>
    </submittedName>
</protein>
<dbReference type="Proteomes" id="UP000186922">
    <property type="component" value="Unassembled WGS sequence"/>
</dbReference>
<evidence type="ECO:0000313" key="2">
    <source>
        <dbReference type="Proteomes" id="UP000186922"/>
    </source>
</evidence>
<keyword evidence="2" id="KW-1185">Reference proteome</keyword>
<proteinExistence type="predicted"/>
<evidence type="ECO:0000313" key="1">
    <source>
        <dbReference type="EMBL" id="GAU97183.1"/>
    </source>
</evidence>